<evidence type="ECO:0000313" key="2">
    <source>
        <dbReference type="EMBL" id="NJC25584.1"/>
    </source>
</evidence>
<evidence type="ECO:0000313" key="3">
    <source>
        <dbReference type="Proteomes" id="UP000770785"/>
    </source>
</evidence>
<evidence type="ECO:0000256" key="1">
    <source>
        <dbReference type="SAM" id="SignalP"/>
    </source>
</evidence>
<accession>A0ABX0X8J9</accession>
<feature type="chain" id="PRO_5047347095" evidence="1">
    <location>
        <begin position="25"/>
        <end position="260"/>
    </location>
</feature>
<dbReference type="EMBL" id="JAATJH010000001">
    <property type="protein sequence ID" value="NJC25584.1"/>
    <property type="molecule type" value="Genomic_DNA"/>
</dbReference>
<sequence length="260" mass="29914">MRRQRLVRFTAVLLTLLPVLVSCTTEELGHGLTIEAAYVELAYALHRGEATAAATAMQQLDREINALPTGKLRAYFATRDDDNDNSVYFFEQSRLALRDARVSILEDNLGQSSVQVDRSVYYLLAAEPILAERYYIAGIYDFLAAWNEIEVIAREFDFCGMEWRDYESYAEDVSRAWRQISWRRPDAQLYGFTPERLRKFENAHAAVEHQLNIFRNAVRQDDQCEAERIALEVDGAVQRLIQVFSRTDRISPQLGHSVKP</sequence>
<keyword evidence="3" id="KW-1185">Reference proteome</keyword>
<dbReference type="Proteomes" id="UP000770785">
    <property type="component" value="Unassembled WGS sequence"/>
</dbReference>
<feature type="signal peptide" evidence="1">
    <location>
        <begin position="1"/>
        <end position="24"/>
    </location>
</feature>
<organism evidence="2 3">
    <name type="scientific">Neolewinella antarctica</name>
    <dbReference type="NCBI Taxonomy" id="442734"/>
    <lineage>
        <taxon>Bacteria</taxon>
        <taxon>Pseudomonadati</taxon>
        <taxon>Bacteroidota</taxon>
        <taxon>Saprospiria</taxon>
        <taxon>Saprospirales</taxon>
        <taxon>Lewinellaceae</taxon>
        <taxon>Neolewinella</taxon>
    </lineage>
</organism>
<keyword evidence="1" id="KW-0732">Signal</keyword>
<dbReference type="PROSITE" id="PS51257">
    <property type="entry name" value="PROKAR_LIPOPROTEIN"/>
    <property type="match status" value="1"/>
</dbReference>
<protein>
    <submittedName>
        <fullName evidence="2">Uncharacterized protein</fullName>
    </submittedName>
</protein>
<comment type="caution">
    <text evidence="2">The sequence shown here is derived from an EMBL/GenBank/DDBJ whole genome shotgun (WGS) entry which is preliminary data.</text>
</comment>
<gene>
    <name evidence="2" type="ORF">GGR27_001065</name>
</gene>
<reference evidence="2 3" key="1">
    <citation type="submission" date="2020-03" db="EMBL/GenBank/DDBJ databases">
        <title>Genomic Encyclopedia of Type Strains, Phase IV (KMG-IV): sequencing the most valuable type-strain genomes for metagenomic binning, comparative biology and taxonomic classification.</title>
        <authorList>
            <person name="Goeker M."/>
        </authorList>
    </citation>
    <scope>NUCLEOTIDE SEQUENCE [LARGE SCALE GENOMIC DNA]</scope>
    <source>
        <strain evidence="2 3">DSM 105096</strain>
    </source>
</reference>
<name>A0ABX0X8J9_9BACT</name>
<dbReference type="RefSeq" id="WP_168036332.1">
    <property type="nucleotide sequence ID" value="NZ_JAATJH010000001.1"/>
</dbReference>
<proteinExistence type="predicted"/>